<dbReference type="OrthoDB" id="6758798at2759"/>
<organism evidence="1 2">
    <name type="scientific">Psylliodes chrysocephalus</name>
    <dbReference type="NCBI Taxonomy" id="3402493"/>
    <lineage>
        <taxon>Eukaryota</taxon>
        <taxon>Metazoa</taxon>
        <taxon>Ecdysozoa</taxon>
        <taxon>Arthropoda</taxon>
        <taxon>Hexapoda</taxon>
        <taxon>Insecta</taxon>
        <taxon>Pterygota</taxon>
        <taxon>Neoptera</taxon>
        <taxon>Endopterygota</taxon>
        <taxon>Coleoptera</taxon>
        <taxon>Polyphaga</taxon>
        <taxon>Cucujiformia</taxon>
        <taxon>Chrysomeloidea</taxon>
        <taxon>Chrysomelidae</taxon>
        <taxon>Galerucinae</taxon>
        <taxon>Alticini</taxon>
        <taxon>Psylliodes</taxon>
    </lineage>
</organism>
<dbReference type="AlphaFoldDB" id="A0A9P0CYF3"/>
<name>A0A9P0CYF3_9CUCU</name>
<protein>
    <submittedName>
        <fullName evidence="1">Uncharacterized protein</fullName>
    </submittedName>
</protein>
<sequence>MLPFSLFVQPKPVNYKEVKWEEIKIDGFLLVKFIGGARKATTYKYVCTVKEKDKEDHEIAVVGLRALNEVCSDFYINESEEPFIQMDIVVAILSQPEIKFEKRKMICSFPGTIDVFEKP</sequence>
<dbReference type="EMBL" id="OV651815">
    <property type="protein sequence ID" value="CAH1108600.1"/>
    <property type="molecule type" value="Genomic_DNA"/>
</dbReference>
<evidence type="ECO:0000313" key="1">
    <source>
        <dbReference type="EMBL" id="CAH1108600.1"/>
    </source>
</evidence>
<reference evidence="1" key="1">
    <citation type="submission" date="2022-01" db="EMBL/GenBank/DDBJ databases">
        <authorList>
            <person name="King R."/>
        </authorList>
    </citation>
    <scope>NUCLEOTIDE SEQUENCE</scope>
</reference>
<accession>A0A9P0CYF3</accession>
<keyword evidence="2" id="KW-1185">Reference proteome</keyword>
<dbReference type="Proteomes" id="UP001153636">
    <property type="component" value="Chromosome 3"/>
</dbReference>
<gene>
    <name evidence="1" type="ORF">PSYICH_LOCUS8795</name>
</gene>
<proteinExistence type="predicted"/>
<evidence type="ECO:0000313" key="2">
    <source>
        <dbReference type="Proteomes" id="UP001153636"/>
    </source>
</evidence>